<feature type="region of interest" description="Disordered" evidence="1">
    <location>
        <begin position="1"/>
        <end position="117"/>
    </location>
</feature>
<reference evidence="2" key="1">
    <citation type="submission" date="2014-05" db="EMBL/GenBank/DDBJ databases">
        <title>The transcriptome of the halophilic microalga Tetraselmis sp. GSL018 isolated from the Great Salt Lake, Utah.</title>
        <authorList>
            <person name="Jinkerson R.E."/>
            <person name="D'Adamo S."/>
            <person name="Posewitz M.C."/>
        </authorList>
    </citation>
    <scope>NUCLEOTIDE SEQUENCE</scope>
    <source>
        <strain evidence="2">GSL018</strain>
    </source>
</reference>
<sequence length="192" mass="20389">EARLGQQGPRQREAVGLLQRRLQRRRDGCRERRQRGAPQRGPEGATTPVPPANLDRHAASDTVAKLDAASRRPGLRGRGARAPRLGESGAVDRQAADRRWGGEQHCGRMPGRGRGRRRQAACCGRPQSRGLHGDVVVAASAAACFSVAVEVHAGHAAAGSLSRRFTFPHGALSAAGEEGAVREVHGTHPLPP</sequence>
<evidence type="ECO:0000313" key="2">
    <source>
        <dbReference type="EMBL" id="JAC74129.1"/>
    </source>
</evidence>
<dbReference type="EMBL" id="GBEZ01011677">
    <property type="protein sequence ID" value="JAC74129.1"/>
    <property type="molecule type" value="Transcribed_RNA"/>
</dbReference>
<evidence type="ECO:0000256" key="1">
    <source>
        <dbReference type="SAM" id="MobiDB-lite"/>
    </source>
</evidence>
<organism evidence="2">
    <name type="scientific">Tetraselmis sp. GSL018</name>
    <dbReference type="NCBI Taxonomy" id="582737"/>
    <lineage>
        <taxon>Eukaryota</taxon>
        <taxon>Viridiplantae</taxon>
        <taxon>Chlorophyta</taxon>
        <taxon>core chlorophytes</taxon>
        <taxon>Chlorodendrophyceae</taxon>
        <taxon>Chlorodendrales</taxon>
        <taxon>Chlorodendraceae</taxon>
        <taxon>Tetraselmis</taxon>
    </lineage>
</organism>
<accession>A0A061RTT0</accession>
<feature type="non-terminal residue" evidence="2">
    <location>
        <position position="192"/>
    </location>
</feature>
<feature type="non-terminal residue" evidence="2">
    <location>
        <position position="1"/>
    </location>
</feature>
<gene>
    <name evidence="2" type="ORF">TSPGSL018_26806</name>
</gene>
<proteinExistence type="predicted"/>
<dbReference type="AlphaFoldDB" id="A0A061RTT0"/>
<feature type="compositionally biased region" description="Basic and acidic residues" evidence="1">
    <location>
        <begin position="94"/>
        <end position="106"/>
    </location>
</feature>
<name>A0A061RTT0_9CHLO</name>
<protein>
    <submittedName>
        <fullName evidence="2">Uncharacterized protein</fullName>
    </submittedName>
</protein>